<dbReference type="EMBL" id="JAROAV010000048">
    <property type="protein sequence ID" value="MDF8266072.1"/>
    <property type="molecule type" value="Genomic_DNA"/>
</dbReference>
<evidence type="ECO:0000259" key="3">
    <source>
        <dbReference type="PROSITE" id="PS51186"/>
    </source>
</evidence>
<evidence type="ECO:0000256" key="2">
    <source>
        <dbReference type="ARBA" id="ARBA00023315"/>
    </source>
</evidence>
<dbReference type="SUPFAM" id="SSF55729">
    <property type="entry name" value="Acyl-CoA N-acyltransferases (Nat)"/>
    <property type="match status" value="2"/>
</dbReference>
<dbReference type="Proteomes" id="UP001528912">
    <property type="component" value="Unassembled WGS sequence"/>
</dbReference>
<keyword evidence="5" id="KW-1185">Reference proteome</keyword>
<dbReference type="InterPro" id="IPR016181">
    <property type="entry name" value="Acyl_CoA_acyltransferase"/>
</dbReference>
<dbReference type="InterPro" id="IPR000182">
    <property type="entry name" value="GNAT_dom"/>
</dbReference>
<gene>
    <name evidence="4" type="ORF">P4R38_17625</name>
</gene>
<evidence type="ECO:0000313" key="4">
    <source>
        <dbReference type="EMBL" id="MDF8266072.1"/>
    </source>
</evidence>
<protein>
    <submittedName>
        <fullName evidence="4">GNAT family N-acetyltransferase</fullName>
    </submittedName>
</protein>
<organism evidence="4 5">
    <name type="scientific">Luteipulveratus flavus</name>
    <dbReference type="NCBI Taxonomy" id="3031728"/>
    <lineage>
        <taxon>Bacteria</taxon>
        <taxon>Bacillati</taxon>
        <taxon>Actinomycetota</taxon>
        <taxon>Actinomycetes</taxon>
        <taxon>Micrococcales</taxon>
        <taxon>Dermacoccaceae</taxon>
        <taxon>Luteipulveratus</taxon>
    </lineage>
</organism>
<proteinExistence type="predicted"/>
<dbReference type="CDD" id="cd04301">
    <property type="entry name" value="NAT_SF"/>
    <property type="match status" value="1"/>
</dbReference>
<dbReference type="RefSeq" id="WP_277193303.1">
    <property type="nucleotide sequence ID" value="NZ_JAROAV010000048.1"/>
</dbReference>
<dbReference type="PROSITE" id="PS51186">
    <property type="entry name" value="GNAT"/>
    <property type="match status" value="1"/>
</dbReference>
<comment type="caution">
    <text evidence="4">The sequence shown here is derived from an EMBL/GenBank/DDBJ whole genome shotgun (WGS) entry which is preliminary data.</text>
</comment>
<feature type="domain" description="N-acetyltransferase" evidence="3">
    <location>
        <begin position="1"/>
        <end position="160"/>
    </location>
</feature>
<evidence type="ECO:0000256" key="1">
    <source>
        <dbReference type="ARBA" id="ARBA00022679"/>
    </source>
</evidence>
<accession>A0ABT6CCH0</accession>
<dbReference type="PANTHER" id="PTHR43877">
    <property type="entry name" value="AMINOALKYLPHOSPHONATE N-ACETYLTRANSFERASE-RELATED-RELATED"/>
    <property type="match status" value="1"/>
</dbReference>
<dbReference type="Pfam" id="PF00583">
    <property type="entry name" value="Acetyltransf_1"/>
    <property type="match status" value="1"/>
</dbReference>
<reference evidence="4 5" key="1">
    <citation type="submission" date="2023-03" db="EMBL/GenBank/DDBJ databases">
        <title>YIM 133296 draft genome.</title>
        <authorList>
            <person name="Xiong L."/>
        </authorList>
    </citation>
    <scope>NUCLEOTIDE SEQUENCE [LARGE SCALE GENOMIC DNA]</scope>
    <source>
        <strain evidence="4 5">YIM 133296</strain>
    </source>
</reference>
<evidence type="ECO:0000313" key="5">
    <source>
        <dbReference type="Proteomes" id="UP001528912"/>
    </source>
</evidence>
<name>A0ABT6CCH0_9MICO</name>
<keyword evidence="2" id="KW-0012">Acyltransferase</keyword>
<dbReference type="Gene3D" id="3.40.630.30">
    <property type="match status" value="1"/>
</dbReference>
<sequence length="339" mass="38040">MDLRRVHPLSDEPDDRKLFEEWLRVQEAARRAIFGEEHSAWSAQEIRGRRRGITHRFTDLAAVENDRVVGMLSLAEPLHDNPELALVMLAVHPDARRRGAGSAMLAEAERAVREHGRRVVQVDTEWPSGQQDDSGEGFAAGHGYSAGQTTIRSRMALPADRHQLQTLATSTDVEDAAAFEIEASWDGVPEAWLDDLAVLEQRMSTDAPQGDLQLEEEDWDAERVRADLQWALDAGRRLAVVVARDLSVDRLVGFTQVQVSAESPTLAYQQDTLVLREARGNRLGLRLKARAALELMDELPDVRGVRTWNADDNTHMLAVNAELGYVQEGHLRVWEKRLT</sequence>
<dbReference type="InterPro" id="IPR050832">
    <property type="entry name" value="Bact_Acetyltransf"/>
</dbReference>
<keyword evidence="1" id="KW-0808">Transferase</keyword>